<dbReference type="AlphaFoldDB" id="A0AAU8S574"/>
<evidence type="ECO:0000313" key="1">
    <source>
        <dbReference type="EMBL" id="AJQ46441.1"/>
    </source>
</evidence>
<evidence type="ECO:0000313" key="2">
    <source>
        <dbReference type="Proteomes" id="UP000033260"/>
    </source>
</evidence>
<dbReference type="Proteomes" id="UP000033260">
    <property type="component" value="Chromosome"/>
</dbReference>
<dbReference type="EMBL" id="CP010979">
    <property type="protein sequence ID" value="AJQ46441.1"/>
    <property type="molecule type" value="Genomic_DNA"/>
</dbReference>
<reference evidence="1 2" key="1">
    <citation type="submission" date="2015-02" db="EMBL/GenBank/DDBJ databases">
        <title>Complete Genome Sequencing of Pseudomonas putida S13.1.2.</title>
        <authorList>
            <person name="Chong T.M."/>
            <person name="Chan K.G."/>
            <person name="Dessaux Y."/>
        </authorList>
    </citation>
    <scope>NUCLEOTIDE SEQUENCE [LARGE SCALE GENOMIC DNA]</scope>
    <source>
        <strain evidence="1 2">S13.1.2</strain>
    </source>
</reference>
<accession>A0AAU8S574</accession>
<gene>
    <name evidence="1" type="ORF">N805_04065</name>
</gene>
<protein>
    <recommendedName>
        <fullName evidence="3">Histidine kinase</fullName>
    </recommendedName>
</protein>
<sequence length="79" mass="8751">MAVPDEPELDVITGSLLNAFRNAARGRRYLVGAASVQPLRLSAREISDWLEVHPLPLPRRLVDEVIFALDEAALAEEDD</sequence>
<proteinExistence type="predicted"/>
<name>A0AAU8S574_PSEPU</name>
<organism evidence="1 2">
    <name type="scientific">Pseudomonas putida S13.1.2</name>
    <dbReference type="NCBI Taxonomy" id="1384061"/>
    <lineage>
        <taxon>Bacteria</taxon>
        <taxon>Pseudomonadati</taxon>
        <taxon>Pseudomonadota</taxon>
        <taxon>Gammaproteobacteria</taxon>
        <taxon>Pseudomonadales</taxon>
        <taxon>Pseudomonadaceae</taxon>
        <taxon>Pseudomonas</taxon>
    </lineage>
</organism>
<evidence type="ECO:0008006" key="3">
    <source>
        <dbReference type="Google" id="ProtNLM"/>
    </source>
</evidence>